<evidence type="ECO:0000256" key="3">
    <source>
        <dbReference type="ARBA" id="ARBA00023136"/>
    </source>
</evidence>
<comment type="similarity">
    <text evidence="4">Belongs to the HflD family.</text>
</comment>
<dbReference type="Proteomes" id="UP000643403">
    <property type="component" value="Unassembled WGS sequence"/>
</dbReference>
<dbReference type="NCBIfam" id="NF001246">
    <property type="entry name" value="PRK00218.1-2"/>
    <property type="match status" value="1"/>
</dbReference>
<keyword evidence="2 4" id="KW-0963">Cytoplasm</keyword>
<gene>
    <name evidence="4 5" type="primary">hflD</name>
    <name evidence="5" type="ORF">GCM10008101_09200</name>
</gene>
<keyword evidence="6" id="KW-1185">Reference proteome</keyword>
<evidence type="ECO:0000313" key="6">
    <source>
        <dbReference type="Proteomes" id="UP000643403"/>
    </source>
</evidence>
<evidence type="ECO:0000256" key="1">
    <source>
        <dbReference type="ARBA" id="ARBA00022475"/>
    </source>
</evidence>
<organism evidence="5 6">
    <name type="scientific">Cognatilysobacter xinjiangensis</name>
    <dbReference type="NCBI Taxonomy" id="546892"/>
    <lineage>
        <taxon>Bacteria</taxon>
        <taxon>Pseudomonadati</taxon>
        <taxon>Pseudomonadota</taxon>
        <taxon>Gammaproteobacteria</taxon>
        <taxon>Lysobacterales</taxon>
        <taxon>Lysobacteraceae</taxon>
        <taxon>Cognatilysobacter</taxon>
    </lineage>
</organism>
<protein>
    <recommendedName>
        <fullName evidence="4">High frequency lysogenization protein HflD homolog</fullName>
    </recommendedName>
</protein>
<dbReference type="SUPFAM" id="SSF101322">
    <property type="entry name" value="YcfC-like"/>
    <property type="match status" value="1"/>
</dbReference>
<dbReference type="RefSeq" id="WP_189447249.1">
    <property type="nucleotide sequence ID" value="NZ_BMXY01000001.1"/>
</dbReference>
<dbReference type="PANTHER" id="PTHR38100:SF1">
    <property type="entry name" value="HIGH FREQUENCY LYSOGENIZATION PROTEIN HFLD"/>
    <property type="match status" value="1"/>
</dbReference>
<proteinExistence type="inferred from homology"/>
<dbReference type="InterPro" id="IPR007451">
    <property type="entry name" value="HflD"/>
</dbReference>
<name>A0ABQ3BUK6_9GAMM</name>
<comment type="caution">
    <text evidence="5">The sequence shown here is derived from an EMBL/GenBank/DDBJ whole genome shotgun (WGS) entry which is preliminary data.</text>
</comment>
<dbReference type="InterPro" id="IPR035932">
    <property type="entry name" value="HflD-like_sf"/>
</dbReference>
<dbReference type="HAMAP" id="MF_00695">
    <property type="entry name" value="HflD_protein"/>
    <property type="match status" value="1"/>
</dbReference>
<dbReference type="Gene3D" id="1.10.3890.10">
    <property type="entry name" value="HflD-like"/>
    <property type="match status" value="1"/>
</dbReference>
<evidence type="ECO:0000256" key="2">
    <source>
        <dbReference type="ARBA" id="ARBA00022490"/>
    </source>
</evidence>
<reference evidence="6" key="1">
    <citation type="journal article" date="2019" name="Int. J. Syst. Evol. Microbiol.">
        <title>The Global Catalogue of Microorganisms (GCM) 10K type strain sequencing project: providing services to taxonomists for standard genome sequencing and annotation.</title>
        <authorList>
            <consortium name="The Broad Institute Genomics Platform"/>
            <consortium name="The Broad Institute Genome Sequencing Center for Infectious Disease"/>
            <person name="Wu L."/>
            <person name="Ma J."/>
        </authorList>
    </citation>
    <scope>NUCLEOTIDE SEQUENCE [LARGE SCALE GENOMIC DNA]</scope>
    <source>
        <strain evidence="6">KCTC 22558</strain>
    </source>
</reference>
<evidence type="ECO:0000313" key="5">
    <source>
        <dbReference type="EMBL" id="GGZ57737.1"/>
    </source>
</evidence>
<keyword evidence="3 4" id="KW-0472">Membrane</keyword>
<sequence>MTRTTSEIAASLAGVEPIYDRVLALAGLLQALAQVRRIADTGEANEEILATSIETLFRFDARTTADVYGGLDKVRPGLELLRSYLAGGLDDAVLPRLAMSVLQLERRFVRDSGMVSRVRQGLEQIAHRTDLYGPTHPDLIAPIGQLYSQTLSTLRPRVLVQGNPHYLGQARVVAEVRAVLLAAVRSAVLWRQRGGSLWDFAFQRRAMLSAVDAHLGR</sequence>
<dbReference type="EMBL" id="BMXY01000001">
    <property type="protein sequence ID" value="GGZ57737.1"/>
    <property type="molecule type" value="Genomic_DNA"/>
</dbReference>
<evidence type="ECO:0000256" key="4">
    <source>
        <dbReference type="HAMAP-Rule" id="MF_00695"/>
    </source>
</evidence>
<keyword evidence="1 4" id="KW-1003">Cell membrane</keyword>
<dbReference type="PANTHER" id="PTHR38100">
    <property type="entry name" value="HIGH FREQUENCY LYSOGENIZATION PROTEIN HFLD"/>
    <property type="match status" value="1"/>
</dbReference>
<accession>A0ABQ3BUK6</accession>
<comment type="subcellular location">
    <subcellularLocation>
        <location evidence="4">Cytoplasm</location>
    </subcellularLocation>
    <subcellularLocation>
        <location evidence="4">Cell membrane</location>
        <topology evidence="4">Peripheral membrane protein</topology>
        <orientation evidence="4">Cytoplasmic side</orientation>
    </subcellularLocation>
</comment>
<dbReference type="Pfam" id="PF04356">
    <property type="entry name" value="DUF489"/>
    <property type="match status" value="1"/>
</dbReference>